<dbReference type="AlphaFoldDB" id="A0A7S1KP69"/>
<feature type="compositionally biased region" description="Basic and acidic residues" evidence="1">
    <location>
        <begin position="640"/>
        <end position="655"/>
    </location>
</feature>
<feature type="compositionally biased region" description="Polar residues" evidence="1">
    <location>
        <begin position="422"/>
        <end position="438"/>
    </location>
</feature>
<feature type="compositionally biased region" description="Polar residues" evidence="1">
    <location>
        <begin position="262"/>
        <end position="271"/>
    </location>
</feature>
<dbReference type="SUPFAM" id="SSF48452">
    <property type="entry name" value="TPR-like"/>
    <property type="match status" value="1"/>
</dbReference>
<reference evidence="2" key="1">
    <citation type="submission" date="2021-01" db="EMBL/GenBank/DDBJ databases">
        <authorList>
            <person name="Corre E."/>
            <person name="Pelletier E."/>
            <person name="Niang G."/>
            <person name="Scheremetjew M."/>
            <person name="Finn R."/>
            <person name="Kale V."/>
            <person name="Holt S."/>
            <person name="Cochrane G."/>
            <person name="Meng A."/>
            <person name="Brown T."/>
            <person name="Cohen L."/>
        </authorList>
    </citation>
    <scope>NUCLEOTIDE SEQUENCE</scope>
    <source>
        <strain evidence="2">WS</strain>
    </source>
</reference>
<feature type="compositionally biased region" description="Basic and acidic residues" evidence="1">
    <location>
        <begin position="676"/>
        <end position="719"/>
    </location>
</feature>
<evidence type="ECO:0000313" key="2">
    <source>
        <dbReference type="EMBL" id="CAD9080649.1"/>
    </source>
</evidence>
<name>A0A7S1KP69_9EUKA</name>
<dbReference type="EMBL" id="HBGD01004663">
    <property type="protein sequence ID" value="CAD9080649.1"/>
    <property type="molecule type" value="Transcribed_RNA"/>
</dbReference>
<feature type="region of interest" description="Disordered" evidence="1">
    <location>
        <begin position="813"/>
        <end position="873"/>
    </location>
</feature>
<feature type="compositionally biased region" description="Basic residues" evidence="1">
    <location>
        <begin position="16"/>
        <end position="26"/>
    </location>
</feature>
<feature type="region of interest" description="Disordered" evidence="1">
    <location>
        <begin position="198"/>
        <end position="658"/>
    </location>
</feature>
<dbReference type="InterPro" id="IPR011990">
    <property type="entry name" value="TPR-like_helical_dom_sf"/>
</dbReference>
<feature type="compositionally biased region" description="Polar residues" evidence="1">
    <location>
        <begin position="124"/>
        <end position="143"/>
    </location>
</feature>
<feature type="region of interest" description="Disordered" evidence="1">
    <location>
        <begin position="676"/>
        <end position="789"/>
    </location>
</feature>
<feature type="compositionally biased region" description="Basic and acidic residues" evidence="1">
    <location>
        <begin position="582"/>
        <end position="620"/>
    </location>
</feature>
<organism evidence="2">
    <name type="scientific">Percolomonas cosmopolitus</name>
    <dbReference type="NCBI Taxonomy" id="63605"/>
    <lineage>
        <taxon>Eukaryota</taxon>
        <taxon>Discoba</taxon>
        <taxon>Heterolobosea</taxon>
        <taxon>Tetramitia</taxon>
        <taxon>Eutetramitia</taxon>
        <taxon>Percolomonadidae</taxon>
        <taxon>Percolomonas</taxon>
    </lineage>
</organism>
<feature type="compositionally biased region" description="Basic and acidic residues" evidence="1">
    <location>
        <begin position="494"/>
        <end position="505"/>
    </location>
</feature>
<protein>
    <submittedName>
        <fullName evidence="2">Uncharacterized protein</fullName>
    </submittedName>
</protein>
<feature type="compositionally biased region" description="Pro residues" evidence="1">
    <location>
        <begin position="752"/>
        <end position="778"/>
    </location>
</feature>
<accession>A0A7S1KP69</accession>
<gene>
    <name evidence="2" type="ORF">PCOS0759_LOCUS3889</name>
</gene>
<feature type="compositionally biased region" description="Basic and acidic residues" evidence="1">
    <location>
        <begin position="310"/>
        <end position="325"/>
    </location>
</feature>
<proteinExistence type="predicted"/>
<feature type="compositionally biased region" description="Basic and acidic residues" evidence="1">
    <location>
        <begin position="225"/>
        <end position="237"/>
    </location>
</feature>
<feature type="compositionally biased region" description="Basic and acidic residues" evidence="1">
    <location>
        <begin position="462"/>
        <end position="481"/>
    </location>
</feature>
<feature type="compositionally biased region" description="Polar residues" evidence="1">
    <location>
        <begin position="506"/>
        <end position="517"/>
    </location>
</feature>
<evidence type="ECO:0000256" key="1">
    <source>
        <dbReference type="SAM" id="MobiDB-lite"/>
    </source>
</evidence>
<feature type="region of interest" description="Disordered" evidence="1">
    <location>
        <begin position="1"/>
        <end position="54"/>
    </location>
</feature>
<sequence>MKITRLTVTDSFSQQKNKKLNRKSSKSKMAPASSDASSVPMVLRTSKKPSNGLPAVVNVVHPKKKHVTNESSASPTILKILKDRVSGENRTSGSAENQHVNGSETPIIVEKRKVRSGGPLKVVSSMQAPSNGGKTHQNGNEIARNTDNRKVISLDAIERNSPRQLNISLDDLEAKKSVKSFDTSQMDRDANGIKLLLTKQDETPKPETSLKSVQLGAATNPALKEGSERTKKLDAPRKKVSSPKQNVTPLMVIRPPARKTAAESSNSSSTPAIAEEKKRRIQRPRFQTEQASECKSAPVSDPQPKKRRIIRPDLKVAKDNQKSPEAEVSSSTEKSSSKLVVPAAKKEKAPSPPPALEQMALSASPQEGNTKRRQHKRKFQEEEMSQPTNTEELTQSSTVRNSSGSHRVNSFKSFSLMDLETAQEQQARNKSKQFFTETPRTERAHREPPPSSYVEEAPQRQSTRESRHEYQPTQERRDGQRSRKKTPSPPVISDLERPTARDEQVSRQQTSRSNSVGSRKRHRSQQTPQSDHDDEGSPEQYQRTSAMAQEERASRNQSEQRSNNYDDRHDRRIKRRRTRSPSPRDDQRYPRADRRFRDERDSYSKSRDSYRRDDRRERYRSPPRHRNDRYHNNNRYLSNSRRDYHDDRPYNHGDNYHYQNYADTHHYERDRREYAQYSGRDQDNDYNRRDNRPVRSHYDRAQNYFDDTRINEHTNEPDRGTSPPFVGQQPTEHQRPVTPLPPQTSYFTPSNTAPPLPKDNIAPPPPPPPISNLAPPLPSTSHADLPDTSFLSDLSAAPLISQDVERPRNYSSVNRASMGYPQKNSSSYSSQARSVVPPPPSQYSTAATSATSRPMDRTHRAPAAASNDISTHSKCNLPNDEQIALQKNIADFVDKGVKLVNKKQFRPGIETLKKALALAATSSQPEEELISNSLRFNLYYKLAYAYHKVESFTNVEKFSSIALQFGRKSKMPKLFALRAKARFYIKNFEGAKKDIDMAIDKIDANSIDADAYHDLKRKILSYEARYK</sequence>
<feature type="compositionally biased region" description="Polar residues" evidence="1">
    <location>
        <begin position="88"/>
        <end position="104"/>
    </location>
</feature>
<feature type="compositionally biased region" description="Polar residues" evidence="1">
    <location>
        <begin position="385"/>
        <end position="413"/>
    </location>
</feature>
<feature type="compositionally biased region" description="Polar residues" evidence="1">
    <location>
        <begin position="1"/>
        <end position="12"/>
    </location>
</feature>
<feature type="compositionally biased region" description="Basic and acidic residues" evidence="1">
    <location>
        <begin position="439"/>
        <end position="448"/>
    </location>
</feature>
<feature type="region of interest" description="Disordered" evidence="1">
    <location>
        <begin position="84"/>
        <end position="147"/>
    </location>
</feature>
<feature type="compositionally biased region" description="Low complexity" evidence="1">
    <location>
        <begin position="27"/>
        <end position="38"/>
    </location>
</feature>
<dbReference type="Gene3D" id="1.25.40.10">
    <property type="entry name" value="Tetratricopeptide repeat domain"/>
    <property type="match status" value="1"/>
</dbReference>
<feature type="compositionally biased region" description="Low complexity" evidence="1">
    <location>
        <begin position="329"/>
        <end position="343"/>
    </location>
</feature>